<protein>
    <submittedName>
        <fullName evidence="2">Uncharacterized protein</fullName>
    </submittedName>
</protein>
<dbReference type="RefSeq" id="WP_070392952.1">
    <property type="nucleotide sequence ID" value="NZ_CP017599.1"/>
</dbReference>
<organism evidence="2 3">
    <name type="scientific">Moorena producens PAL-8-15-08-1</name>
    <dbReference type="NCBI Taxonomy" id="1458985"/>
    <lineage>
        <taxon>Bacteria</taxon>
        <taxon>Bacillati</taxon>
        <taxon>Cyanobacteriota</taxon>
        <taxon>Cyanophyceae</taxon>
        <taxon>Coleofasciculales</taxon>
        <taxon>Coleofasciculaceae</taxon>
        <taxon>Moorena</taxon>
    </lineage>
</organism>
<reference evidence="3" key="1">
    <citation type="submission" date="2016-10" db="EMBL/GenBank/DDBJ databases">
        <title>Comparative genomics uncovers the prolific and rare metabolic potential of the cyanobacterial genus Moorea.</title>
        <authorList>
            <person name="Leao T."/>
            <person name="Castelao G."/>
            <person name="Korobeynikov A."/>
            <person name="Monroe E.A."/>
            <person name="Podell S."/>
            <person name="Glukhov E."/>
            <person name="Allen E."/>
            <person name="Gerwick W.H."/>
            <person name="Gerwick L."/>
        </authorList>
    </citation>
    <scope>NUCLEOTIDE SEQUENCE [LARGE SCALE GENOMIC DNA]</scope>
    <source>
        <strain evidence="3">PAL-8-15-08-1</strain>
    </source>
</reference>
<accession>A0A1D8TSB9</accession>
<evidence type="ECO:0000313" key="3">
    <source>
        <dbReference type="Proteomes" id="UP000177870"/>
    </source>
</evidence>
<dbReference type="Proteomes" id="UP000177870">
    <property type="component" value="Chromosome"/>
</dbReference>
<evidence type="ECO:0000256" key="1">
    <source>
        <dbReference type="SAM" id="Coils"/>
    </source>
</evidence>
<name>A0A1D8TSB9_9CYAN</name>
<dbReference type="KEGG" id="mpro:BJP34_14450"/>
<feature type="coiled-coil region" evidence="1">
    <location>
        <begin position="128"/>
        <end position="155"/>
    </location>
</feature>
<keyword evidence="1" id="KW-0175">Coiled coil</keyword>
<gene>
    <name evidence="2" type="ORF">BJP34_14450</name>
</gene>
<dbReference type="EMBL" id="CP017599">
    <property type="protein sequence ID" value="AOX00495.1"/>
    <property type="molecule type" value="Genomic_DNA"/>
</dbReference>
<proteinExistence type="predicted"/>
<evidence type="ECO:0000313" key="2">
    <source>
        <dbReference type="EMBL" id="AOX00495.1"/>
    </source>
</evidence>
<sequence>MTQYFSDEIADRSEIKLGEVLLDVFLIPSTKTILLSRTQTSSSIGKPENSFLQFLKGKSLEASQCKVFQSDKWQKVKGSNKAIAVTLPQEAALYWKYWLKRGNKIADNLVTASIVESITRRADKAFGIVRGEEEYNKLFNENMNLKAEVIDLRNNDQCWKHINQELNQQLEDLSLDMANPDILKEENARLMRILRKYNINPSAPENYI</sequence>
<dbReference type="AlphaFoldDB" id="A0A1D8TSB9"/>
<dbReference type="OrthoDB" id="459941at2"/>